<organism evidence="6 7">
    <name type="scientific">Steinernema carpocapsae</name>
    <name type="common">Entomopathogenic nematode</name>
    <dbReference type="NCBI Taxonomy" id="34508"/>
    <lineage>
        <taxon>Eukaryota</taxon>
        <taxon>Metazoa</taxon>
        <taxon>Ecdysozoa</taxon>
        <taxon>Nematoda</taxon>
        <taxon>Chromadorea</taxon>
        <taxon>Rhabditida</taxon>
        <taxon>Tylenchina</taxon>
        <taxon>Panagrolaimomorpha</taxon>
        <taxon>Strongyloidoidea</taxon>
        <taxon>Steinernematidae</taxon>
        <taxon>Steinernema</taxon>
    </lineage>
</organism>
<dbReference type="Pfam" id="PF03828">
    <property type="entry name" value="PAP_assoc"/>
    <property type="match status" value="1"/>
</dbReference>
<accession>A0A4U5MUI2</accession>
<comment type="similarity">
    <text evidence="4">Belongs to the DNA polymerase type-B-like family. GLD2 subfamily.</text>
</comment>
<sequence length="179" mass="20761">MTEWPKLNLVVKRWATKLGILNSFDGLLSSFSFTMMVIHFLQSVCTPPIVPNLDKLFPSAFERSHVWTLHHNECIDMAIKKRMPENGLSVAELFLGFIAYYASFPWDDMGIDVRHGKRHERNYSLEDEAEFIVIEEPYERYNSARTVCSEYDEYAISQSIKAVARNIFEKGSLEPEVLF</sequence>
<keyword evidence="7" id="KW-1185">Reference proteome</keyword>
<dbReference type="Gene3D" id="1.10.1410.10">
    <property type="match status" value="1"/>
</dbReference>
<dbReference type="PANTHER" id="PTHR12271:SF40">
    <property type="entry name" value="POLY(A) RNA POLYMERASE GLD2"/>
    <property type="match status" value="1"/>
</dbReference>
<dbReference type="EMBL" id="AZBU02000006">
    <property type="protein sequence ID" value="TKR73378.1"/>
    <property type="molecule type" value="Genomic_DNA"/>
</dbReference>
<name>A0A4U5MUI2_STECR</name>
<keyword evidence="2" id="KW-0479">Metal-binding</keyword>
<proteinExistence type="inferred from homology"/>
<feature type="domain" description="PAP-associated" evidence="5">
    <location>
        <begin position="89"/>
        <end position="142"/>
    </location>
</feature>
<dbReference type="InterPro" id="IPR002058">
    <property type="entry name" value="PAP_assoc"/>
</dbReference>
<reference evidence="6 7" key="2">
    <citation type="journal article" date="2019" name="G3 (Bethesda)">
        <title>Hybrid Assembly of the Genome of the Entomopathogenic Nematode Steinernema carpocapsae Identifies the X-Chromosome.</title>
        <authorList>
            <person name="Serra L."/>
            <person name="Macchietto M."/>
            <person name="Macias-Munoz A."/>
            <person name="McGill C.J."/>
            <person name="Rodriguez I.M."/>
            <person name="Rodriguez B."/>
            <person name="Murad R."/>
            <person name="Mortazavi A."/>
        </authorList>
    </citation>
    <scope>NUCLEOTIDE SEQUENCE [LARGE SCALE GENOMIC DNA]</scope>
    <source>
        <strain evidence="6 7">ALL</strain>
    </source>
</reference>
<dbReference type="GO" id="GO:0031123">
    <property type="term" value="P:RNA 3'-end processing"/>
    <property type="evidence" value="ECO:0007669"/>
    <property type="project" value="TreeGrafter"/>
</dbReference>
<evidence type="ECO:0000313" key="7">
    <source>
        <dbReference type="Proteomes" id="UP000298663"/>
    </source>
</evidence>
<evidence type="ECO:0000256" key="4">
    <source>
        <dbReference type="ARBA" id="ARBA00038491"/>
    </source>
</evidence>
<keyword evidence="1" id="KW-0808">Transferase</keyword>
<evidence type="ECO:0000256" key="2">
    <source>
        <dbReference type="ARBA" id="ARBA00022723"/>
    </source>
</evidence>
<evidence type="ECO:0000256" key="3">
    <source>
        <dbReference type="ARBA" id="ARBA00022842"/>
    </source>
</evidence>
<reference evidence="6 7" key="1">
    <citation type="journal article" date="2015" name="Genome Biol.">
        <title>Comparative genomics of Steinernema reveals deeply conserved gene regulatory networks.</title>
        <authorList>
            <person name="Dillman A.R."/>
            <person name="Macchietto M."/>
            <person name="Porter C.F."/>
            <person name="Rogers A."/>
            <person name="Williams B."/>
            <person name="Antoshechkin I."/>
            <person name="Lee M.M."/>
            <person name="Goodwin Z."/>
            <person name="Lu X."/>
            <person name="Lewis E.E."/>
            <person name="Goodrich-Blair H."/>
            <person name="Stock S.P."/>
            <person name="Adams B.J."/>
            <person name="Sternberg P.W."/>
            <person name="Mortazavi A."/>
        </authorList>
    </citation>
    <scope>NUCLEOTIDE SEQUENCE [LARGE SCALE GENOMIC DNA]</scope>
    <source>
        <strain evidence="6 7">ALL</strain>
    </source>
</reference>
<keyword evidence="3" id="KW-0460">Magnesium</keyword>
<dbReference type="PANTHER" id="PTHR12271">
    <property type="entry name" value="POLY A POLYMERASE CID PAP -RELATED"/>
    <property type="match status" value="1"/>
</dbReference>
<protein>
    <recommendedName>
        <fullName evidence="5">PAP-associated domain-containing protein</fullName>
    </recommendedName>
</protein>
<evidence type="ECO:0000259" key="5">
    <source>
        <dbReference type="Pfam" id="PF03828"/>
    </source>
</evidence>
<evidence type="ECO:0000256" key="1">
    <source>
        <dbReference type="ARBA" id="ARBA00022679"/>
    </source>
</evidence>
<comment type="caution">
    <text evidence="6">The sequence shown here is derived from an EMBL/GenBank/DDBJ whole genome shotgun (WGS) entry which is preliminary data.</text>
</comment>
<dbReference type="SUPFAM" id="SSF81631">
    <property type="entry name" value="PAP/OAS1 substrate-binding domain"/>
    <property type="match status" value="1"/>
</dbReference>
<dbReference type="GO" id="GO:1990817">
    <property type="term" value="F:poly(A) RNA polymerase activity"/>
    <property type="evidence" value="ECO:0007669"/>
    <property type="project" value="TreeGrafter"/>
</dbReference>
<dbReference type="AlphaFoldDB" id="A0A4U5MUI2"/>
<dbReference type="GO" id="GO:0046872">
    <property type="term" value="F:metal ion binding"/>
    <property type="evidence" value="ECO:0007669"/>
    <property type="project" value="UniProtKB-KW"/>
</dbReference>
<dbReference type="Proteomes" id="UP000298663">
    <property type="component" value="Unassembled WGS sequence"/>
</dbReference>
<gene>
    <name evidence="6" type="ORF">L596_020692</name>
</gene>
<dbReference type="STRING" id="34508.A0A4U5MUI2"/>
<evidence type="ECO:0000313" key="6">
    <source>
        <dbReference type="EMBL" id="TKR73378.1"/>
    </source>
</evidence>
<dbReference type="OrthoDB" id="2274644at2759"/>